<evidence type="ECO:0000256" key="2">
    <source>
        <dbReference type="ARBA" id="ARBA00023315"/>
    </source>
</evidence>
<accession>A0AAN8SGJ3</accession>
<comment type="catalytic activity">
    <reaction evidence="10">
        <text>serotonin + (9Z)-octadecenoyl-CoA = N-(9Z-octadecenoyl)-serotonin + CoA + H(+)</text>
        <dbReference type="Rhea" id="RHEA:51392"/>
        <dbReference type="ChEBI" id="CHEBI:15378"/>
        <dbReference type="ChEBI" id="CHEBI:57287"/>
        <dbReference type="ChEBI" id="CHEBI:57387"/>
        <dbReference type="ChEBI" id="CHEBI:134064"/>
        <dbReference type="ChEBI" id="CHEBI:350546"/>
    </reaction>
    <physiologicalReaction direction="left-to-right" evidence="10">
        <dbReference type="Rhea" id="RHEA:51393"/>
    </physiologicalReaction>
</comment>
<dbReference type="PANTHER" id="PTHR20905">
    <property type="entry name" value="N-ACETYLTRANSFERASE-RELATED"/>
    <property type="match status" value="1"/>
</dbReference>
<reference evidence="15 16" key="1">
    <citation type="submission" date="2023-10" db="EMBL/GenBank/DDBJ databases">
        <title>Genomes of two closely related lineages of the louse Polyplax serrata with different host specificities.</title>
        <authorList>
            <person name="Martinu J."/>
            <person name="Tarabai H."/>
            <person name="Stefka J."/>
            <person name="Hypsa V."/>
        </authorList>
    </citation>
    <scope>NUCLEOTIDE SEQUENCE [LARGE SCALE GENOMIC DNA]</scope>
    <source>
        <strain evidence="15">HR10_N</strain>
    </source>
</reference>
<evidence type="ECO:0000256" key="11">
    <source>
        <dbReference type="ARBA" id="ARBA00052178"/>
    </source>
</evidence>
<evidence type="ECO:0000313" key="15">
    <source>
        <dbReference type="EMBL" id="KAK6645366.1"/>
    </source>
</evidence>
<evidence type="ECO:0000256" key="8">
    <source>
        <dbReference type="ARBA" id="ARBA00051284"/>
    </source>
</evidence>
<comment type="catalytic activity">
    <reaction evidence="8">
        <text>serotonin + (5Z,8Z,11Z,14Z)-eicosatetraenoyl-CoA = N-[(5Z,8Z,11Z,14Z)-eicosatetraenoyl]-serotonin + CoA + H(+)</text>
        <dbReference type="Rhea" id="RHEA:51396"/>
        <dbReference type="ChEBI" id="CHEBI:15378"/>
        <dbReference type="ChEBI" id="CHEBI:57287"/>
        <dbReference type="ChEBI" id="CHEBI:57368"/>
        <dbReference type="ChEBI" id="CHEBI:132255"/>
        <dbReference type="ChEBI" id="CHEBI:350546"/>
    </reaction>
    <physiologicalReaction direction="left-to-right" evidence="8">
        <dbReference type="Rhea" id="RHEA:51397"/>
    </physiologicalReaction>
</comment>
<comment type="catalytic activity">
    <reaction evidence="13">
        <text>serotonin + acetyl-CoA = N-acetylserotonin + CoA + H(+)</text>
        <dbReference type="Rhea" id="RHEA:25217"/>
        <dbReference type="ChEBI" id="CHEBI:15378"/>
        <dbReference type="ChEBI" id="CHEBI:17697"/>
        <dbReference type="ChEBI" id="CHEBI:57287"/>
        <dbReference type="ChEBI" id="CHEBI:57288"/>
        <dbReference type="ChEBI" id="CHEBI:350546"/>
        <dbReference type="EC" id="2.3.1.87"/>
    </reaction>
    <physiologicalReaction direction="left-to-right" evidence="13">
        <dbReference type="Rhea" id="RHEA:25218"/>
    </physiologicalReaction>
</comment>
<evidence type="ECO:0000256" key="3">
    <source>
        <dbReference type="ARBA" id="ARBA00037926"/>
    </source>
</evidence>
<dbReference type="EC" id="2.3.1.87" evidence="5"/>
<dbReference type="Gene3D" id="3.40.630.30">
    <property type="match status" value="1"/>
</dbReference>
<name>A0AAN8SGJ3_POLSC</name>
<dbReference type="PROSITE" id="PS51186">
    <property type="entry name" value="GNAT"/>
    <property type="match status" value="1"/>
</dbReference>
<organism evidence="15 16">
    <name type="scientific">Polyplax serrata</name>
    <name type="common">Common mouse louse</name>
    <dbReference type="NCBI Taxonomy" id="468196"/>
    <lineage>
        <taxon>Eukaryota</taxon>
        <taxon>Metazoa</taxon>
        <taxon>Ecdysozoa</taxon>
        <taxon>Arthropoda</taxon>
        <taxon>Hexapoda</taxon>
        <taxon>Insecta</taxon>
        <taxon>Pterygota</taxon>
        <taxon>Neoptera</taxon>
        <taxon>Paraneoptera</taxon>
        <taxon>Psocodea</taxon>
        <taxon>Troctomorpha</taxon>
        <taxon>Phthiraptera</taxon>
        <taxon>Anoplura</taxon>
        <taxon>Polyplacidae</taxon>
        <taxon>Polyplax</taxon>
    </lineage>
</organism>
<evidence type="ECO:0000313" key="16">
    <source>
        <dbReference type="Proteomes" id="UP001372834"/>
    </source>
</evidence>
<evidence type="ECO:0000256" key="4">
    <source>
        <dbReference type="ARBA" id="ARBA00038182"/>
    </source>
</evidence>
<evidence type="ECO:0000256" key="10">
    <source>
        <dbReference type="ARBA" id="ARBA00051823"/>
    </source>
</evidence>
<comment type="catalytic activity">
    <reaction evidence="11">
        <text>serotonin + hexadecanoyl-CoA = N-hexadecanoyl-serotonin + CoA + H(+)</text>
        <dbReference type="Rhea" id="RHEA:51384"/>
        <dbReference type="ChEBI" id="CHEBI:15378"/>
        <dbReference type="ChEBI" id="CHEBI:57287"/>
        <dbReference type="ChEBI" id="CHEBI:57379"/>
        <dbReference type="ChEBI" id="CHEBI:134059"/>
        <dbReference type="ChEBI" id="CHEBI:350546"/>
    </reaction>
    <physiologicalReaction direction="left-to-right" evidence="11">
        <dbReference type="Rhea" id="RHEA:51385"/>
    </physiologicalReaction>
</comment>
<feature type="domain" description="N-acetyltransferase" evidence="14">
    <location>
        <begin position="18"/>
        <end position="209"/>
    </location>
</feature>
<evidence type="ECO:0000256" key="1">
    <source>
        <dbReference type="ARBA" id="ARBA00022679"/>
    </source>
</evidence>
<comment type="catalytic activity">
    <reaction evidence="6">
        <text>dopamine + (9Z)-octadecenoyl-CoA = N-(9Z-octadecanoyl)-dopamine + CoA + H(+)</text>
        <dbReference type="Rhea" id="RHEA:51380"/>
        <dbReference type="ChEBI" id="CHEBI:15378"/>
        <dbReference type="ChEBI" id="CHEBI:31883"/>
        <dbReference type="ChEBI" id="CHEBI:57287"/>
        <dbReference type="ChEBI" id="CHEBI:57387"/>
        <dbReference type="ChEBI" id="CHEBI:59905"/>
    </reaction>
    <physiologicalReaction direction="left-to-right" evidence="6">
        <dbReference type="Rhea" id="RHEA:51381"/>
    </physiologicalReaction>
</comment>
<evidence type="ECO:0000256" key="5">
    <source>
        <dbReference type="ARBA" id="ARBA00039114"/>
    </source>
</evidence>
<dbReference type="FunFam" id="3.40.630.30:FF:000046">
    <property type="entry name" value="Dopamine N-acetyltransferase"/>
    <property type="match status" value="1"/>
</dbReference>
<evidence type="ECO:0000256" key="13">
    <source>
        <dbReference type="ARBA" id="ARBA00052491"/>
    </source>
</evidence>
<dbReference type="SUPFAM" id="SSF55729">
    <property type="entry name" value="Acyl-CoA N-acyltransferases (Nat)"/>
    <property type="match status" value="1"/>
</dbReference>
<dbReference type="EMBL" id="JAWJWE010000001">
    <property type="protein sequence ID" value="KAK6645366.1"/>
    <property type="molecule type" value="Genomic_DNA"/>
</dbReference>
<evidence type="ECO:0000256" key="9">
    <source>
        <dbReference type="ARBA" id="ARBA00051711"/>
    </source>
</evidence>
<comment type="similarity">
    <text evidence="4">Belongs to the acetyltransferase family. AANAT subfamily.</text>
</comment>
<dbReference type="Proteomes" id="UP001372834">
    <property type="component" value="Unassembled WGS sequence"/>
</dbReference>
<keyword evidence="1" id="KW-0808">Transferase</keyword>
<evidence type="ECO:0000256" key="7">
    <source>
        <dbReference type="ARBA" id="ARBA00050849"/>
    </source>
</evidence>
<evidence type="ECO:0000256" key="12">
    <source>
        <dbReference type="ARBA" id="ARBA00052335"/>
    </source>
</evidence>
<comment type="pathway">
    <text evidence="3">Aromatic compound metabolism; melatonin biosynthesis; melatonin from serotonin: step 1/2.</text>
</comment>
<dbReference type="InterPro" id="IPR016181">
    <property type="entry name" value="Acyl_CoA_acyltransferase"/>
</dbReference>
<comment type="catalytic activity">
    <reaction evidence="12">
        <text>dopamine + hexadecanoyl-CoA = N-hexadecanoyl-dopamine + CoA + H(+)</text>
        <dbReference type="Rhea" id="RHEA:51376"/>
        <dbReference type="ChEBI" id="CHEBI:15378"/>
        <dbReference type="ChEBI" id="CHEBI:57287"/>
        <dbReference type="ChEBI" id="CHEBI:57379"/>
        <dbReference type="ChEBI" id="CHEBI:59905"/>
        <dbReference type="ChEBI" id="CHEBI:134058"/>
    </reaction>
    <physiologicalReaction direction="left-to-right" evidence="12">
        <dbReference type="Rhea" id="RHEA:51377"/>
    </physiologicalReaction>
</comment>
<evidence type="ECO:0000259" key="14">
    <source>
        <dbReference type="PROSITE" id="PS51186"/>
    </source>
</evidence>
<dbReference type="PANTHER" id="PTHR20905:SF32">
    <property type="entry name" value="ARYLALKYLAMINE N-ACETYLTRANSFERASE-LIKE 7, ISOFORM A"/>
    <property type="match status" value="1"/>
</dbReference>
<dbReference type="CDD" id="cd04301">
    <property type="entry name" value="NAT_SF"/>
    <property type="match status" value="1"/>
</dbReference>
<dbReference type="AlphaFoldDB" id="A0AAN8SGJ3"/>
<comment type="catalytic activity">
    <reaction evidence="7">
        <text>serotonin + octadecanoyl-CoA = N-octadecanoyl-serotonin + CoA + H(+)</text>
        <dbReference type="Rhea" id="RHEA:51400"/>
        <dbReference type="ChEBI" id="CHEBI:15378"/>
        <dbReference type="ChEBI" id="CHEBI:57287"/>
        <dbReference type="ChEBI" id="CHEBI:57394"/>
        <dbReference type="ChEBI" id="CHEBI:134065"/>
        <dbReference type="ChEBI" id="CHEBI:350546"/>
    </reaction>
    <physiologicalReaction direction="left-to-right" evidence="7">
        <dbReference type="Rhea" id="RHEA:51401"/>
    </physiologicalReaction>
</comment>
<dbReference type="InterPro" id="IPR000182">
    <property type="entry name" value="GNAT_dom"/>
</dbReference>
<sequence>MDDIVYGSIHPEMYNDVIQHLRYNFFADEPLNKSLHLCKPGQPHDELEEFSLSVLNQGDSFLGILESTGEVVGVVLNGIKAERCTKLYNDPKLQKIFDFLGGVDEDVEALNNYNVNSILELKILSVDMKFRGRGIAGRLYEITENFARKKGFQLMRADATALFSQRVFEKYGFTTLKEVSYNEYPSKEAPLFTVEPPHKSFKLMVKQLK</sequence>
<comment type="catalytic activity">
    <reaction evidence="9">
        <text>dopamine + acetyl-CoA = N-acetyldopamine + CoA + H(+)</text>
        <dbReference type="Rhea" id="RHEA:51388"/>
        <dbReference type="ChEBI" id="CHEBI:15378"/>
        <dbReference type="ChEBI" id="CHEBI:57287"/>
        <dbReference type="ChEBI" id="CHEBI:57288"/>
        <dbReference type="ChEBI" id="CHEBI:59905"/>
        <dbReference type="ChEBI" id="CHEBI:125678"/>
    </reaction>
    <physiologicalReaction direction="left-to-right" evidence="9">
        <dbReference type="Rhea" id="RHEA:51389"/>
    </physiologicalReaction>
</comment>
<keyword evidence="2" id="KW-0012">Acyltransferase</keyword>
<protein>
    <recommendedName>
        <fullName evidence="5">aralkylamine N-acetyltransferase</fullName>
        <ecNumber evidence="5">2.3.1.87</ecNumber>
    </recommendedName>
</protein>
<comment type="caution">
    <text evidence="15">The sequence shown here is derived from an EMBL/GenBank/DDBJ whole genome shotgun (WGS) entry which is preliminary data.</text>
</comment>
<dbReference type="GO" id="GO:0004059">
    <property type="term" value="F:aralkylamine N-acetyltransferase activity"/>
    <property type="evidence" value="ECO:0007669"/>
    <property type="project" value="UniProtKB-EC"/>
</dbReference>
<evidence type="ECO:0000256" key="6">
    <source>
        <dbReference type="ARBA" id="ARBA00050189"/>
    </source>
</evidence>
<gene>
    <name evidence="15" type="ORF">RUM43_001642</name>
</gene>
<proteinExistence type="inferred from homology"/>
<dbReference type="Pfam" id="PF00583">
    <property type="entry name" value="Acetyltransf_1"/>
    <property type="match status" value="1"/>
</dbReference>